<gene>
    <name evidence="3" type="ORF">RI845_12065</name>
</gene>
<dbReference type="EMBL" id="CP134146">
    <property type="protein sequence ID" value="WNC67253.1"/>
    <property type="molecule type" value="Genomic_DNA"/>
</dbReference>
<name>A0ABY9TEN3_9GAMM</name>
<organism evidence="3 4">
    <name type="scientific">Thalassotalea nanhaiensis</name>
    <dbReference type="NCBI Taxonomy" id="3065648"/>
    <lineage>
        <taxon>Bacteria</taxon>
        <taxon>Pseudomonadati</taxon>
        <taxon>Pseudomonadota</taxon>
        <taxon>Gammaproteobacteria</taxon>
        <taxon>Alteromonadales</taxon>
        <taxon>Colwelliaceae</taxon>
        <taxon>Thalassotalea</taxon>
    </lineage>
</organism>
<feature type="chain" id="PRO_5045427137" evidence="2">
    <location>
        <begin position="43"/>
        <end position="416"/>
    </location>
</feature>
<keyword evidence="4" id="KW-1185">Reference proteome</keyword>
<dbReference type="Pfam" id="PF10972">
    <property type="entry name" value="CsiV"/>
    <property type="match status" value="1"/>
</dbReference>
<feature type="region of interest" description="Disordered" evidence="1">
    <location>
        <begin position="395"/>
        <end position="416"/>
    </location>
</feature>
<protein>
    <submittedName>
        <fullName evidence="3">CsiV family protein</fullName>
    </submittedName>
</protein>
<proteinExistence type="predicted"/>
<evidence type="ECO:0000256" key="2">
    <source>
        <dbReference type="SAM" id="SignalP"/>
    </source>
</evidence>
<keyword evidence="2" id="KW-0732">Signal</keyword>
<evidence type="ECO:0000313" key="4">
    <source>
        <dbReference type="Proteomes" id="UP001248581"/>
    </source>
</evidence>
<sequence length="416" mass="47927">MQVNNAMTTLTSMCNKQIKPALAKLAHVGFMFLCLFVANASAQDELPEEEPAERWFEIEVILLEQLIDKSRYNEDFNQQVALNNGKAVNNVSLLNGYLQNIVNFKQQLDTCPPVNTRNEINSADNIDKVKGSTKSKVSLAEVEQELENLSLACKQNEVNIFENAIDKEFYQIPRVISANEDLYANVPYLLNKDSLELTHIRQSLSRSKHFKPLLHVAWRQAVVDRRAAKPVRLMAGENQSLTKVTNDDVIELDKDLQITEEEKQEIITNHLGQIIEDIEQNNIQLDVLTKQIKNQQIQPLFDEQTTAATENIDKQHKQNWHIDGLFNVHLDHYLYINSQFNVITETTSNNNDKPSDNLVPFKQNRRVISGEVHYFDHPYMGMIVQIRRHEKPEVIDEETPNETQDNEEIDANSDYF</sequence>
<feature type="signal peptide" evidence="2">
    <location>
        <begin position="1"/>
        <end position="42"/>
    </location>
</feature>
<evidence type="ECO:0000313" key="3">
    <source>
        <dbReference type="EMBL" id="WNC67253.1"/>
    </source>
</evidence>
<dbReference type="InterPro" id="IPR021241">
    <property type="entry name" value="CsiV"/>
</dbReference>
<evidence type="ECO:0000256" key="1">
    <source>
        <dbReference type="SAM" id="MobiDB-lite"/>
    </source>
</evidence>
<accession>A0ABY9TEN3</accession>
<dbReference type="RefSeq" id="WP_348386417.1">
    <property type="nucleotide sequence ID" value="NZ_CP134146.1"/>
</dbReference>
<reference evidence="4" key="1">
    <citation type="submission" date="2023-09" db="EMBL/GenBank/DDBJ databases">
        <authorList>
            <person name="Zhang C."/>
        </authorList>
    </citation>
    <scope>NUCLEOTIDE SEQUENCE [LARGE SCALE GENOMIC DNA]</scope>
    <source>
        <strain evidence="4">SQ345</strain>
    </source>
</reference>
<dbReference type="Proteomes" id="UP001248581">
    <property type="component" value="Chromosome"/>
</dbReference>